<protein>
    <submittedName>
        <fullName evidence="1">Uncharacterized protein</fullName>
    </submittedName>
</protein>
<reference evidence="1 2" key="1">
    <citation type="submission" date="2014-10" db="EMBL/GenBank/DDBJ databases">
        <title>Draft genome of the hookworm Ancylostoma caninum.</title>
        <authorList>
            <person name="Mitreva M."/>
        </authorList>
    </citation>
    <scope>NUCLEOTIDE SEQUENCE [LARGE SCALE GENOMIC DNA]</scope>
    <source>
        <strain evidence="1 2">Baltimore</strain>
    </source>
</reference>
<name>A0A368F265_ANCCA</name>
<dbReference type="EMBL" id="JOJR01009201">
    <property type="protein sequence ID" value="RCN26186.1"/>
    <property type="molecule type" value="Genomic_DNA"/>
</dbReference>
<accession>A0A368F265</accession>
<keyword evidence="2" id="KW-1185">Reference proteome</keyword>
<evidence type="ECO:0000313" key="2">
    <source>
        <dbReference type="Proteomes" id="UP000252519"/>
    </source>
</evidence>
<dbReference type="OrthoDB" id="5848871at2759"/>
<dbReference type="AlphaFoldDB" id="A0A368F265"/>
<dbReference type="Proteomes" id="UP000252519">
    <property type="component" value="Unassembled WGS sequence"/>
</dbReference>
<organism evidence="1 2">
    <name type="scientific">Ancylostoma caninum</name>
    <name type="common">Dog hookworm</name>
    <dbReference type="NCBI Taxonomy" id="29170"/>
    <lineage>
        <taxon>Eukaryota</taxon>
        <taxon>Metazoa</taxon>
        <taxon>Ecdysozoa</taxon>
        <taxon>Nematoda</taxon>
        <taxon>Chromadorea</taxon>
        <taxon>Rhabditida</taxon>
        <taxon>Rhabditina</taxon>
        <taxon>Rhabditomorpha</taxon>
        <taxon>Strongyloidea</taxon>
        <taxon>Ancylostomatidae</taxon>
        <taxon>Ancylostomatinae</taxon>
        <taxon>Ancylostoma</taxon>
    </lineage>
</organism>
<sequence>MNLVAKEMMVCNPAASLVLSSEAGTKGQPGNAGFYSEDKNCYHRVDDIADTETKQMADFYMPMTQTAQIRRQIVEVVLKKMRFGLTSPLHWGMPRFS</sequence>
<comment type="caution">
    <text evidence="1">The sequence shown here is derived from an EMBL/GenBank/DDBJ whole genome shotgun (WGS) entry which is preliminary data.</text>
</comment>
<gene>
    <name evidence="1" type="ORF">ANCCAN_28093</name>
</gene>
<proteinExistence type="predicted"/>
<evidence type="ECO:0000313" key="1">
    <source>
        <dbReference type="EMBL" id="RCN26186.1"/>
    </source>
</evidence>
<dbReference type="STRING" id="29170.A0A368F265"/>